<evidence type="ECO:0000313" key="2">
    <source>
        <dbReference type="Proteomes" id="UP000186914"/>
    </source>
</evidence>
<gene>
    <name evidence="1" type="ORF">SAMN05421858_1382</name>
</gene>
<name>A0A1N6Y3G1_9EURY</name>
<protein>
    <recommendedName>
        <fullName evidence="3">CARDB protein</fullName>
    </recommendedName>
</protein>
<dbReference type="OrthoDB" id="246848at2157"/>
<reference evidence="2" key="1">
    <citation type="submission" date="2017-01" db="EMBL/GenBank/DDBJ databases">
        <authorList>
            <person name="Varghese N."/>
            <person name="Submissions S."/>
        </authorList>
    </citation>
    <scope>NUCLEOTIDE SEQUENCE [LARGE SCALE GENOMIC DNA]</scope>
    <source>
        <strain evidence="2">CGMCC 1.7737</strain>
    </source>
</reference>
<keyword evidence="2" id="KW-1185">Reference proteome</keyword>
<dbReference type="PROSITE" id="PS51257">
    <property type="entry name" value="PROKAR_LIPOPROTEIN"/>
    <property type="match status" value="1"/>
</dbReference>
<dbReference type="AlphaFoldDB" id="A0A1N6Y3G1"/>
<dbReference type="EMBL" id="FTNO01000001">
    <property type="protein sequence ID" value="SIR09083.1"/>
    <property type="molecule type" value="Genomic_DNA"/>
</dbReference>
<dbReference type="RefSeq" id="WP_076429116.1">
    <property type="nucleotide sequence ID" value="NZ_FTNO01000001.1"/>
</dbReference>
<proteinExistence type="predicted"/>
<evidence type="ECO:0000313" key="1">
    <source>
        <dbReference type="EMBL" id="SIR09083.1"/>
    </source>
</evidence>
<organism evidence="1 2">
    <name type="scientific">Haladaptatus litoreus</name>
    <dbReference type="NCBI Taxonomy" id="553468"/>
    <lineage>
        <taxon>Archaea</taxon>
        <taxon>Methanobacteriati</taxon>
        <taxon>Methanobacteriota</taxon>
        <taxon>Stenosarchaea group</taxon>
        <taxon>Halobacteria</taxon>
        <taxon>Halobacteriales</taxon>
        <taxon>Haladaptataceae</taxon>
        <taxon>Haladaptatus</taxon>
    </lineage>
</organism>
<sequence length="128" mass="13418">MRRRNALQQFGLVAALASTGGCASILGGGSETDDGDRARSGDLETIGIDSIVEGESGNLVVVVNIENHGDSQSSAKLNVAATIGETVHEKTPEVTVPGGQTKGVRIPFEVEYSKYEEASRTSIDLDLK</sequence>
<dbReference type="Proteomes" id="UP000186914">
    <property type="component" value="Unassembled WGS sequence"/>
</dbReference>
<evidence type="ECO:0008006" key="3">
    <source>
        <dbReference type="Google" id="ProtNLM"/>
    </source>
</evidence>
<accession>A0A1N6Y3G1</accession>